<feature type="compositionally biased region" description="Polar residues" evidence="2">
    <location>
        <begin position="704"/>
        <end position="717"/>
    </location>
</feature>
<protein>
    <submittedName>
        <fullName evidence="3">Uncharacterized protein</fullName>
    </submittedName>
</protein>
<dbReference type="Proteomes" id="UP000041254">
    <property type="component" value="Unassembled WGS sequence"/>
</dbReference>
<gene>
    <name evidence="3" type="ORF">Vbra_3893</name>
</gene>
<reference evidence="3 4" key="1">
    <citation type="submission" date="2014-11" db="EMBL/GenBank/DDBJ databases">
        <authorList>
            <person name="Zhu J."/>
            <person name="Qi W."/>
            <person name="Song R."/>
        </authorList>
    </citation>
    <scope>NUCLEOTIDE SEQUENCE [LARGE SCALE GENOMIC DNA]</scope>
</reference>
<dbReference type="InParanoid" id="A0A0G4EJY9"/>
<dbReference type="PANTHER" id="PTHR34707">
    <property type="entry name" value="VIMENTIN-TYPE INTERMEDIATE FILAMENT-ASSOCIATED COILED-COIL PROTEIN"/>
    <property type="match status" value="1"/>
</dbReference>
<dbReference type="AlphaFoldDB" id="A0A0G4EJY9"/>
<keyword evidence="4" id="KW-1185">Reference proteome</keyword>
<feature type="compositionally biased region" description="Basic and acidic residues" evidence="2">
    <location>
        <begin position="386"/>
        <end position="395"/>
    </location>
</feature>
<accession>A0A0G4EJY9</accession>
<dbReference type="PANTHER" id="PTHR34707:SF1">
    <property type="entry name" value="VIMENTIN-TYPE INTERMEDIATE FILAMENT-ASSOCIATED COILED-COIL PROTEIN"/>
    <property type="match status" value="1"/>
</dbReference>
<feature type="compositionally biased region" description="Basic and acidic residues" evidence="2">
    <location>
        <begin position="509"/>
        <end position="521"/>
    </location>
</feature>
<feature type="region of interest" description="Disordered" evidence="2">
    <location>
        <begin position="193"/>
        <end position="415"/>
    </location>
</feature>
<keyword evidence="1" id="KW-0175">Coiled coil</keyword>
<evidence type="ECO:0000313" key="3">
    <source>
        <dbReference type="EMBL" id="CEL96857.1"/>
    </source>
</evidence>
<evidence type="ECO:0000313" key="4">
    <source>
        <dbReference type="Proteomes" id="UP000041254"/>
    </source>
</evidence>
<feature type="compositionally biased region" description="Basic and acidic residues" evidence="2">
    <location>
        <begin position="193"/>
        <end position="217"/>
    </location>
</feature>
<sequence length="979" mass="106163">MGEEEVEGMAAMREELARKNRSIEFLKDRVRTEQNKTGQGGVAAREKLDEELRLQEALATRERQVQHLSGQIQRQHRELQRLQEELFRAHQGMMPIGPCQQCDGMQQHIQRLEGGVREESELRAEIQRLQQQLHSFGRERDGAEVQREASMAREKELIDRGLDDRKEMSQQKAIIKEKDERIRQLKSELTSVREKLNERDSQLQEQKRRHNTERSRLTSEIQQLKAELDTVKERKKALPPPPQLTDHHAAPPVADTTSHHPKAITTTTQPSAAGPSLRSMSPEPPTCHRITPESAPPNRSATPQPGKASASALGRSYDGKVAARGGREVRRGSNKQHGADDELFLTSTHTTASSSSAQGAGGPPEKAGGIATASRRGSGGGGGGRRPSDNSDEQHQHHHVVSSGVRRASRDEGIGSTTSDMLAARREALLSLENDVFRNIDRRISLGESSTDGKSAVSRDIPPSTPPPYSPPVGQHTPPDEPSGGSLAGTLGRGRHHFLLNSPNPPPEKMGRHASIEESFERPSPYSREPNRQRTPPPTHSRSLWEGEPSQASVPPPPRWAYNVRGIGYDWMTMQEDDGAASPVSRVRNWRISGGGSGEGRPRLDSWVRGPSKKTSSEDIMAESVDDAHSQPSGHRPLPHFGLMGDAAPHIVAAPPPPSILDIHSRLQLAADFDDSPATPNPEERPLKPPEVAEGASYVKLLTSQVDADTNPNSMQREPTMEGGQAPLGNKNRLRKGAGTLASTPKGISKDESALPSPPSNIQLRGRPGGKHTSAVSSSHPTMKHFTFGTTSNPSIAMPASTLTSTKSRSQRGREAPQPHPKRPPPLPPHSPAFSDNIHPEGPAGSGSSSNTAKSLRDMYLQQRDALKKGREGAGGSPDLRSKVEGLRSAKTQTLGGTPGAAADDVDAHLTSYLRENPGHIGGGNFVRIKEGVYEYASSSGRVKKRALLSLKNGKLMVRSGGGSFLTLSQWCARDGNGG</sequence>
<feature type="region of interest" description="Disordered" evidence="2">
    <location>
        <begin position="592"/>
        <end position="618"/>
    </location>
</feature>
<feature type="region of interest" description="Disordered" evidence="2">
    <location>
        <begin position="448"/>
        <end position="559"/>
    </location>
</feature>
<proteinExistence type="predicted"/>
<dbReference type="EMBL" id="CDMY01000247">
    <property type="protein sequence ID" value="CEL96857.1"/>
    <property type="molecule type" value="Genomic_DNA"/>
</dbReference>
<dbReference type="VEuPathDB" id="CryptoDB:Vbra_3893"/>
<name>A0A0G4EJY9_VITBC</name>
<feature type="region of interest" description="Disordered" evidence="2">
    <location>
        <begin position="139"/>
        <end position="171"/>
    </location>
</feature>
<dbReference type="GO" id="GO:0045098">
    <property type="term" value="C:type III intermediate filament"/>
    <property type="evidence" value="ECO:0007669"/>
    <property type="project" value="TreeGrafter"/>
</dbReference>
<evidence type="ECO:0000256" key="2">
    <source>
        <dbReference type="SAM" id="MobiDB-lite"/>
    </source>
</evidence>
<feature type="region of interest" description="Disordered" evidence="2">
    <location>
        <begin position="673"/>
        <end position="692"/>
    </location>
</feature>
<organism evidence="3 4">
    <name type="scientific">Vitrella brassicaformis (strain CCMP3155)</name>
    <dbReference type="NCBI Taxonomy" id="1169540"/>
    <lineage>
        <taxon>Eukaryota</taxon>
        <taxon>Sar</taxon>
        <taxon>Alveolata</taxon>
        <taxon>Colpodellida</taxon>
        <taxon>Vitrellaceae</taxon>
        <taxon>Vitrella</taxon>
    </lineage>
</organism>
<feature type="coiled-coil region" evidence="1">
    <location>
        <begin position="9"/>
        <end position="36"/>
    </location>
</feature>
<dbReference type="OMA" id="TCHRITP"/>
<feature type="compositionally biased region" description="Low complexity" evidence="2">
    <location>
        <begin position="346"/>
        <end position="358"/>
    </location>
</feature>
<evidence type="ECO:0000256" key="1">
    <source>
        <dbReference type="SAM" id="Coils"/>
    </source>
</evidence>
<feature type="compositionally biased region" description="Polar residues" evidence="2">
    <location>
        <begin position="788"/>
        <end position="808"/>
    </location>
</feature>
<feature type="region of interest" description="Disordered" evidence="2">
    <location>
        <begin position="704"/>
        <end position="853"/>
    </location>
</feature>